<organism evidence="2 3">
    <name type="scientific">Shewanella oncorhynchi</name>
    <dbReference type="NCBI Taxonomy" id="2726434"/>
    <lineage>
        <taxon>Bacteria</taxon>
        <taxon>Pseudomonadati</taxon>
        <taxon>Pseudomonadota</taxon>
        <taxon>Gammaproteobacteria</taxon>
        <taxon>Alteromonadales</taxon>
        <taxon>Shewanellaceae</taxon>
        <taxon>Shewanella</taxon>
    </lineage>
</organism>
<sequence length="114" mass="12736">MKIYRKVILCLMFALACSYATANEPSVETIITEIHSYPEYGNGDVIFKVAHQGDICKGYWLAPSTPGFAANLSLLLSAFHSESKVRIWGQTQSDKKWDGSGTHFCKLYNISLIK</sequence>
<accession>A0ABX1KQW4</accession>
<feature type="chain" id="PRO_5045342669" evidence="1">
    <location>
        <begin position="23"/>
        <end position="114"/>
    </location>
</feature>
<dbReference type="PROSITE" id="PS51257">
    <property type="entry name" value="PROKAR_LIPOPROTEIN"/>
    <property type="match status" value="1"/>
</dbReference>
<feature type="signal peptide" evidence="1">
    <location>
        <begin position="1"/>
        <end position="22"/>
    </location>
</feature>
<name>A0ABX1KQW4_9GAMM</name>
<dbReference type="RefSeq" id="WP_168826737.1">
    <property type="nucleotide sequence ID" value="NZ_JABAEB010000011.1"/>
</dbReference>
<evidence type="ECO:0000313" key="2">
    <source>
        <dbReference type="EMBL" id="NLQ24611.1"/>
    </source>
</evidence>
<dbReference type="EMBL" id="JABAEB010000011">
    <property type="protein sequence ID" value="NLQ24611.1"/>
    <property type="molecule type" value="Genomic_DNA"/>
</dbReference>
<reference evidence="2 3" key="1">
    <citation type="submission" date="2020-04" db="EMBL/GenBank/DDBJ databases">
        <title>The first description of lens atrophy caused by putative novel Shewanella sp. that is a new emerging pathogen for cultured rainbow trout?</title>
        <authorList>
            <person name="Saticioglu I.B."/>
            <person name="Duman M."/>
            <person name="Altun S."/>
        </authorList>
    </citation>
    <scope>NUCLEOTIDE SEQUENCE [LARGE SCALE GENOMIC DNA]</scope>
    <source>
        <strain evidence="2 3">S-1</strain>
    </source>
</reference>
<keyword evidence="3" id="KW-1185">Reference proteome</keyword>
<keyword evidence="1" id="KW-0732">Signal</keyword>
<dbReference type="Proteomes" id="UP000527352">
    <property type="component" value="Unassembled WGS sequence"/>
</dbReference>
<proteinExistence type="predicted"/>
<evidence type="ECO:0000313" key="3">
    <source>
        <dbReference type="Proteomes" id="UP000527352"/>
    </source>
</evidence>
<evidence type="ECO:0000256" key="1">
    <source>
        <dbReference type="SAM" id="SignalP"/>
    </source>
</evidence>
<comment type="caution">
    <text evidence="2">The sequence shown here is derived from an EMBL/GenBank/DDBJ whole genome shotgun (WGS) entry which is preliminary data.</text>
</comment>
<protein>
    <submittedName>
        <fullName evidence="2">Uncharacterized protein</fullName>
    </submittedName>
</protein>
<gene>
    <name evidence="2" type="ORF">HGO26_17210</name>
</gene>